<gene>
    <name evidence="1" type="ORF">B0H17DRAFT_1145889</name>
</gene>
<comment type="caution">
    <text evidence="1">The sequence shown here is derived from an EMBL/GenBank/DDBJ whole genome shotgun (WGS) entry which is preliminary data.</text>
</comment>
<evidence type="ECO:0000313" key="2">
    <source>
        <dbReference type="Proteomes" id="UP001221757"/>
    </source>
</evidence>
<dbReference type="AlphaFoldDB" id="A0AAD7CQ22"/>
<protein>
    <submittedName>
        <fullName evidence="1">Uncharacterized protein</fullName>
    </submittedName>
</protein>
<dbReference type="EMBL" id="JARKIE010000289">
    <property type="protein sequence ID" value="KAJ7657516.1"/>
    <property type="molecule type" value="Genomic_DNA"/>
</dbReference>
<proteinExistence type="predicted"/>
<evidence type="ECO:0000313" key="1">
    <source>
        <dbReference type="EMBL" id="KAJ7657516.1"/>
    </source>
</evidence>
<sequence length="201" mass="22757">MLDGNNSSVKMLSTRGAVNGVHATDLLGLVEGCESFKRKVIEAHLEVRHQLVSDQPMLVNFPRPPPHPQIGKVFGQSKQWSSAAAEGHHWQPPPSPKARETYMHISKYFLGYDNENEAAYPEKGDRELGTCEVECPRCLKFIKHVYNKGLAPMFSHWNVGRRNFPSRAEQPVEAESARDDRRLRIFEHQRTGSSDHSPLGF</sequence>
<keyword evidence="2" id="KW-1185">Reference proteome</keyword>
<reference evidence="1" key="1">
    <citation type="submission" date="2023-03" db="EMBL/GenBank/DDBJ databases">
        <title>Massive genome expansion in bonnet fungi (Mycena s.s.) driven by repeated elements and novel gene families across ecological guilds.</title>
        <authorList>
            <consortium name="Lawrence Berkeley National Laboratory"/>
            <person name="Harder C.B."/>
            <person name="Miyauchi S."/>
            <person name="Viragh M."/>
            <person name="Kuo A."/>
            <person name="Thoen E."/>
            <person name="Andreopoulos B."/>
            <person name="Lu D."/>
            <person name="Skrede I."/>
            <person name="Drula E."/>
            <person name="Henrissat B."/>
            <person name="Morin E."/>
            <person name="Kohler A."/>
            <person name="Barry K."/>
            <person name="LaButti K."/>
            <person name="Morin E."/>
            <person name="Salamov A."/>
            <person name="Lipzen A."/>
            <person name="Mereny Z."/>
            <person name="Hegedus B."/>
            <person name="Baldrian P."/>
            <person name="Stursova M."/>
            <person name="Weitz H."/>
            <person name="Taylor A."/>
            <person name="Grigoriev I.V."/>
            <person name="Nagy L.G."/>
            <person name="Martin F."/>
            <person name="Kauserud H."/>
        </authorList>
    </citation>
    <scope>NUCLEOTIDE SEQUENCE</scope>
    <source>
        <strain evidence="1">CBHHK067</strain>
    </source>
</reference>
<name>A0AAD7CQ22_MYCRO</name>
<dbReference type="Proteomes" id="UP001221757">
    <property type="component" value="Unassembled WGS sequence"/>
</dbReference>
<organism evidence="1 2">
    <name type="scientific">Mycena rosella</name>
    <name type="common">Pink bonnet</name>
    <name type="synonym">Agaricus rosellus</name>
    <dbReference type="NCBI Taxonomy" id="1033263"/>
    <lineage>
        <taxon>Eukaryota</taxon>
        <taxon>Fungi</taxon>
        <taxon>Dikarya</taxon>
        <taxon>Basidiomycota</taxon>
        <taxon>Agaricomycotina</taxon>
        <taxon>Agaricomycetes</taxon>
        <taxon>Agaricomycetidae</taxon>
        <taxon>Agaricales</taxon>
        <taxon>Marasmiineae</taxon>
        <taxon>Mycenaceae</taxon>
        <taxon>Mycena</taxon>
    </lineage>
</organism>
<accession>A0AAD7CQ22</accession>